<dbReference type="Proteomes" id="UP000236178">
    <property type="component" value="Unassembled WGS sequence"/>
</dbReference>
<dbReference type="OrthoDB" id="9995901at2"/>
<dbReference type="EMBL" id="PJOS01000118">
    <property type="protein sequence ID" value="PKT68285.1"/>
    <property type="molecule type" value="Genomic_DNA"/>
</dbReference>
<reference evidence="2 3" key="1">
    <citation type="submission" date="2017-12" db="EMBL/GenBank/DDBJ databases">
        <title>Streptomyces populusis sp. nov., a novel endophytic actinobacterium isolated from stems of Populus adenopoda Maxim.</title>
        <authorList>
            <person name="Wang Z."/>
        </authorList>
    </citation>
    <scope>NUCLEOTIDE SEQUENCE [LARGE SCALE GENOMIC DNA]</scope>
    <source>
        <strain evidence="2 3">A249</strain>
    </source>
</reference>
<feature type="compositionally biased region" description="Basic and acidic residues" evidence="1">
    <location>
        <begin position="49"/>
        <end position="59"/>
    </location>
</feature>
<keyword evidence="3" id="KW-1185">Reference proteome</keyword>
<evidence type="ECO:0000256" key="1">
    <source>
        <dbReference type="SAM" id="MobiDB-lite"/>
    </source>
</evidence>
<dbReference type="RefSeq" id="WP_103553776.1">
    <property type="nucleotide sequence ID" value="NZ_JBHJSK010000020.1"/>
</dbReference>
<gene>
    <name evidence="2" type="ORF">CW362_35785</name>
</gene>
<accession>A0A2I0SEC0</accession>
<organism evidence="2 3">
    <name type="scientific">Streptomyces populi</name>
    <dbReference type="NCBI Taxonomy" id="2058924"/>
    <lineage>
        <taxon>Bacteria</taxon>
        <taxon>Bacillati</taxon>
        <taxon>Actinomycetota</taxon>
        <taxon>Actinomycetes</taxon>
        <taxon>Kitasatosporales</taxon>
        <taxon>Streptomycetaceae</taxon>
        <taxon>Streptomyces</taxon>
    </lineage>
</organism>
<name>A0A2I0SEC0_9ACTN</name>
<evidence type="ECO:0000313" key="3">
    <source>
        <dbReference type="Proteomes" id="UP000236178"/>
    </source>
</evidence>
<feature type="region of interest" description="Disordered" evidence="1">
    <location>
        <begin position="49"/>
        <end position="80"/>
    </location>
</feature>
<sequence>MTFHQENWQLQGSKVYNITGDLHLTEQSGTAEFVAALNELRSKVQELTDLPTEERRELDQDLAAADPTADTDGVDATDGDAVSGRLTRIAHRLRALGGTATAALELGTAVDSLAQYAGQHL</sequence>
<protein>
    <submittedName>
        <fullName evidence="2">Uncharacterized protein</fullName>
    </submittedName>
</protein>
<comment type="caution">
    <text evidence="2">The sequence shown here is derived from an EMBL/GenBank/DDBJ whole genome shotgun (WGS) entry which is preliminary data.</text>
</comment>
<dbReference type="AlphaFoldDB" id="A0A2I0SEC0"/>
<proteinExistence type="predicted"/>
<evidence type="ECO:0000313" key="2">
    <source>
        <dbReference type="EMBL" id="PKT68285.1"/>
    </source>
</evidence>